<organism evidence="5">
    <name type="scientific">freshwater metagenome</name>
    <dbReference type="NCBI Taxonomy" id="449393"/>
    <lineage>
        <taxon>unclassified sequences</taxon>
        <taxon>metagenomes</taxon>
        <taxon>ecological metagenomes</taxon>
    </lineage>
</organism>
<dbReference type="NCBIfam" id="TIGR00152">
    <property type="entry name" value="dephospho-CoA kinase"/>
    <property type="match status" value="1"/>
</dbReference>
<protein>
    <submittedName>
        <fullName evidence="5">Unannotated protein</fullName>
    </submittedName>
</protein>
<dbReference type="Gene3D" id="3.40.50.300">
    <property type="entry name" value="P-loop containing nucleotide triphosphate hydrolases"/>
    <property type="match status" value="1"/>
</dbReference>
<sequence length="203" mass="22066">MLAVGITGGIGSGKSALADLLVERGATLIDADVIAREVVEPPSATLDQLVEHFGPEILDGDGHLDRKIMASKAFGDPEALEALNRITHPVIGSTMAAKRKSVEDAGGIALYAIPLYTKEHKATLGLDCIVVVDCPPDLALERLISQRQFDRDDASARIAAQISRDERREFADYLIENDSDRDHLVAQAENLWSQLVDREKRNG</sequence>
<dbReference type="HAMAP" id="MF_00376">
    <property type="entry name" value="Dephospho_CoA_kinase"/>
    <property type="match status" value="1"/>
</dbReference>
<dbReference type="SUPFAM" id="SSF52540">
    <property type="entry name" value="P-loop containing nucleoside triphosphate hydrolases"/>
    <property type="match status" value="1"/>
</dbReference>
<dbReference type="EMBL" id="CAFBLT010000004">
    <property type="protein sequence ID" value="CAB4884604.1"/>
    <property type="molecule type" value="Genomic_DNA"/>
</dbReference>
<dbReference type="InterPro" id="IPR027417">
    <property type="entry name" value="P-loop_NTPase"/>
</dbReference>
<dbReference type="GO" id="GO:0015937">
    <property type="term" value="P:coenzyme A biosynthetic process"/>
    <property type="evidence" value="ECO:0007669"/>
    <property type="project" value="InterPro"/>
</dbReference>
<evidence type="ECO:0000313" key="3">
    <source>
        <dbReference type="EMBL" id="CAB4823521.1"/>
    </source>
</evidence>
<dbReference type="GO" id="GO:0005524">
    <property type="term" value="F:ATP binding"/>
    <property type="evidence" value="ECO:0007669"/>
    <property type="project" value="UniProtKB-KW"/>
</dbReference>
<dbReference type="Pfam" id="PF01121">
    <property type="entry name" value="CoaE"/>
    <property type="match status" value="1"/>
</dbReference>
<dbReference type="GO" id="GO:0004140">
    <property type="term" value="F:dephospho-CoA kinase activity"/>
    <property type="evidence" value="ECO:0007669"/>
    <property type="project" value="InterPro"/>
</dbReference>
<reference evidence="5" key="1">
    <citation type="submission" date="2020-05" db="EMBL/GenBank/DDBJ databases">
        <authorList>
            <person name="Chiriac C."/>
            <person name="Salcher M."/>
            <person name="Ghai R."/>
            <person name="Kavagutti S V."/>
        </authorList>
    </citation>
    <scope>NUCLEOTIDE SEQUENCE</scope>
</reference>
<evidence type="ECO:0000256" key="1">
    <source>
        <dbReference type="ARBA" id="ARBA00022741"/>
    </source>
</evidence>
<evidence type="ECO:0000313" key="4">
    <source>
        <dbReference type="EMBL" id="CAB4884604.1"/>
    </source>
</evidence>
<name>A0A6J7RAN8_9ZZZZ</name>
<evidence type="ECO:0000256" key="2">
    <source>
        <dbReference type="ARBA" id="ARBA00022840"/>
    </source>
</evidence>
<dbReference type="PANTHER" id="PTHR10695">
    <property type="entry name" value="DEPHOSPHO-COA KINASE-RELATED"/>
    <property type="match status" value="1"/>
</dbReference>
<evidence type="ECO:0000313" key="5">
    <source>
        <dbReference type="EMBL" id="CAB5025738.1"/>
    </source>
</evidence>
<keyword evidence="1" id="KW-0547">Nucleotide-binding</keyword>
<dbReference type="AlphaFoldDB" id="A0A6J7RAN8"/>
<dbReference type="EMBL" id="CAFBPM010000011">
    <property type="protein sequence ID" value="CAB5025738.1"/>
    <property type="molecule type" value="Genomic_DNA"/>
</dbReference>
<dbReference type="PROSITE" id="PS51219">
    <property type="entry name" value="DPCK"/>
    <property type="match status" value="1"/>
</dbReference>
<dbReference type="PANTHER" id="PTHR10695:SF46">
    <property type="entry name" value="BIFUNCTIONAL COENZYME A SYNTHASE-RELATED"/>
    <property type="match status" value="1"/>
</dbReference>
<gene>
    <name evidence="3" type="ORF">UFOPK3164_00589</name>
    <name evidence="4" type="ORF">UFOPK3427_01925</name>
    <name evidence="5" type="ORF">UFOPK4112_01203</name>
</gene>
<dbReference type="CDD" id="cd02022">
    <property type="entry name" value="DPCK"/>
    <property type="match status" value="1"/>
</dbReference>
<dbReference type="EMBL" id="CAFABE010000018">
    <property type="protein sequence ID" value="CAB4823521.1"/>
    <property type="molecule type" value="Genomic_DNA"/>
</dbReference>
<keyword evidence="2" id="KW-0067">ATP-binding</keyword>
<accession>A0A6J7RAN8</accession>
<proteinExistence type="inferred from homology"/>
<dbReference type="InterPro" id="IPR001977">
    <property type="entry name" value="Depp_CoAkinase"/>
</dbReference>